<evidence type="ECO:0000313" key="2">
    <source>
        <dbReference type="Proteomes" id="UP000054007"/>
    </source>
</evidence>
<gene>
    <name evidence="1" type="ORF">CYLTODRAFT_415973</name>
</gene>
<dbReference type="EMBL" id="KN881355">
    <property type="protein sequence ID" value="KIY60689.1"/>
    <property type="molecule type" value="Genomic_DNA"/>
</dbReference>
<accession>A0A0D7AS92</accession>
<sequence length="114" mass="12946">MYFDSDGNAERRYPNDVRIMQGRLATATSGFAITQEDIKYSGTTNVGEAVCNEYASGRFQVKCLRPPICLCMGQAEEPVIEDMVWQGGDSLPCRKLFHSERYKMWMKVATEKGY</sequence>
<protein>
    <submittedName>
        <fullName evidence="1">Uncharacterized protein</fullName>
    </submittedName>
</protein>
<dbReference type="AlphaFoldDB" id="A0A0D7AS92"/>
<name>A0A0D7AS92_9AGAR</name>
<dbReference type="Proteomes" id="UP000054007">
    <property type="component" value="Unassembled WGS sequence"/>
</dbReference>
<organism evidence="1 2">
    <name type="scientific">Cylindrobasidium torrendii FP15055 ss-10</name>
    <dbReference type="NCBI Taxonomy" id="1314674"/>
    <lineage>
        <taxon>Eukaryota</taxon>
        <taxon>Fungi</taxon>
        <taxon>Dikarya</taxon>
        <taxon>Basidiomycota</taxon>
        <taxon>Agaricomycotina</taxon>
        <taxon>Agaricomycetes</taxon>
        <taxon>Agaricomycetidae</taxon>
        <taxon>Agaricales</taxon>
        <taxon>Marasmiineae</taxon>
        <taxon>Physalacriaceae</taxon>
        <taxon>Cylindrobasidium</taxon>
    </lineage>
</organism>
<keyword evidence="2" id="KW-1185">Reference proteome</keyword>
<reference evidence="1 2" key="1">
    <citation type="journal article" date="2015" name="Fungal Genet. Biol.">
        <title>Evolution of novel wood decay mechanisms in Agaricales revealed by the genome sequences of Fistulina hepatica and Cylindrobasidium torrendii.</title>
        <authorList>
            <person name="Floudas D."/>
            <person name="Held B.W."/>
            <person name="Riley R."/>
            <person name="Nagy L.G."/>
            <person name="Koehler G."/>
            <person name="Ransdell A.S."/>
            <person name="Younus H."/>
            <person name="Chow J."/>
            <person name="Chiniquy J."/>
            <person name="Lipzen A."/>
            <person name="Tritt A."/>
            <person name="Sun H."/>
            <person name="Haridas S."/>
            <person name="LaButti K."/>
            <person name="Ohm R.A."/>
            <person name="Kues U."/>
            <person name="Blanchette R.A."/>
            <person name="Grigoriev I.V."/>
            <person name="Minto R.E."/>
            <person name="Hibbett D.S."/>
        </authorList>
    </citation>
    <scope>NUCLEOTIDE SEQUENCE [LARGE SCALE GENOMIC DNA]</scope>
    <source>
        <strain evidence="1 2">FP15055 ss-10</strain>
    </source>
</reference>
<proteinExistence type="predicted"/>
<evidence type="ECO:0000313" key="1">
    <source>
        <dbReference type="EMBL" id="KIY60689.1"/>
    </source>
</evidence>